<dbReference type="RefSeq" id="WP_113823654.1">
    <property type="nucleotide sequence ID" value="NZ_QOCE01000031.1"/>
</dbReference>
<gene>
    <name evidence="2" type="ORF">DS909_11830</name>
</gene>
<reference evidence="2 3" key="1">
    <citation type="submission" date="2018-07" db="EMBL/GenBank/DDBJ databases">
        <title>Modular assembly of carbohydrate-degrading microbial communities in the ocean.</title>
        <authorList>
            <person name="Enke T.N."/>
            <person name="Datta M.S."/>
            <person name="Schwartzman J.A."/>
            <person name="Cermak N."/>
            <person name="Schmitz D.A."/>
            <person name="Barrere J."/>
            <person name="Cordero O.X."/>
        </authorList>
    </citation>
    <scope>NUCLEOTIDE SEQUENCE [LARGE SCALE GENOMIC DNA]</scope>
    <source>
        <strain evidence="2 3">C3M10</strain>
    </source>
</reference>
<comment type="caution">
    <text evidence="2">The sequence shown here is derived from an EMBL/GenBank/DDBJ whole genome shotgun (WGS) entry which is preliminary data.</text>
</comment>
<organism evidence="2 3">
    <name type="scientific">Phaeobacter gallaeciensis</name>
    <dbReference type="NCBI Taxonomy" id="60890"/>
    <lineage>
        <taxon>Bacteria</taxon>
        <taxon>Pseudomonadati</taxon>
        <taxon>Pseudomonadota</taxon>
        <taxon>Alphaproteobacteria</taxon>
        <taxon>Rhodobacterales</taxon>
        <taxon>Roseobacteraceae</taxon>
        <taxon>Phaeobacter</taxon>
    </lineage>
</organism>
<sequence length="60" mass="6428">MKTTLKSYAVAIVLGVLTGLLVRWAFDVAFWVHTAVAGGVAGITVGVMNRLQAEKKDTHD</sequence>
<keyword evidence="1" id="KW-0472">Membrane</keyword>
<protein>
    <submittedName>
        <fullName evidence="2">Uncharacterized protein</fullName>
    </submittedName>
</protein>
<feature type="transmembrane region" description="Helical" evidence="1">
    <location>
        <begin position="7"/>
        <end position="24"/>
    </location>
</feature>
<evidence type="ECO:0000256" key="1">
    <source>
        <dbReference type="SAM" id="Phobius"/>
    </source>
</evidence>
<accession>A0A366WYH2</accession>
<keyword evidence="1" id="KW-0812">Transmembrane</keyword>
<proteinExistence type="predicted"/>
<name>A0A366WYH2_9RHOB</name>
<evidence type="ECO:0000313" key="3">
    <source>
        <dbReference type="Proteomes" id="UP000252706"/>
    </source>
</evidence>
<dbReference type="Proteomes" id="UP000252706">
    <property type="component" value="Unassembled WGS sequence"/>
</dbReference>
<keyword evidence="1" id="KW-1133">Transmembrane helix</keyword>
<dbReference type="EMBL" id="QOCE01000031">
    <property type="protein sequence ID" value="RBW54517.1"/>
    <property type="molecule type" value="Genomic_DNA"/>
</dbReference>
<feature type="transmembrane region" description="Helical" evidence="1">
    <location>
        <begin position="30"/>
        <end position="48"/>
    </location>
</feature>
<evidence type="ECO:0000313" key="2">
    <source>
        <dbReference type="EMBL" id="RBW54517.1"/>
    </source>
</evidence>
<dbReference type="AlphaFoldDB" id="A0A366WYH2"/>